<dbReference type="AlphaFoldDB" id="A0AAV9Z303"/>
<accession>A0AAV9Z303</accession>
<evidence type="ECO:0000313" key="1">
    <source>
        <dbReference type="EMBL" id="KAK6969434.1"/>
    </source>
</evidence>
<dbReference type="Proteomes" id="UP001362999">
    <property type="component" value="Unassembled WGS sequence"/>
</dbReference>
<reference evidence="1 2" key="1">
    <citation type="journal article" date="2024" name="J Genomics">
        <title>Draft genome sequencing and assembly of Favolaschia claudopus CIRM-BRFM 2984 isolated from oak limbs.</title>
        <authorList>
            <person name="Navarro D."/>
            <person name="Drula E."/>
            <person name="Chaduli D."/>
            <person name="Cazenave R."/>
            <person name="Ahrendt S."/>
            <person name="Wang J."/>
            <person name="Lipzen A."/>
            <person name="Daum C."/>
            <person name="Barry K."/>
            <person name="Grigoriev I.V."/>
            <person name="Favel A."/>
            <person name="Rosso M.N."/>
            <person name="Martin F."/>
        </authorList>
    </citation>
    <scope>NUCLEOTIDE SEQUENCE [LARGE SCALE GENOMIC DNA]</scope>
    <source>
        <strain evidence="1 2">CIRM-BRFM 2984</strain>
    </source>
</reference>
<keyword evidence="2" id="KW-1185">Reference proteome</keyword>
<name>A0AAV9Z303_9AGAR</name>
<evidence type="ECO:0000313" key="2">
    <source>
        <dbReference type="Proteomes" id="UP001362999"/>
    </source>
</evidence>
<protein>
    <submittedName>
        <fullName evidence="1">Uncharacterized protein</fullName>
    </submittedName>
</protein>
<dbReference type="EMBL" id="JAWWNJ010000224">
    <property type="protein sequence ID" value="KAK6969434.1"/>
    <property type="molecule type" value="Genomic_DNA"/>
</dbReference>
<organism evidence="1 2">
    <name type="scientific">Favolaschia claudopus</name>
    <dbReference type="NCBI Taxonomy" id="2862362"/>
    <lineage>
        <taxon>Eukaryota</taxon>
        <taxon>Fungi</taxon>
        <taxon>Dikarya</taxon>
        <taxon>Basidiomycota</taxon>
        <taxon>Agaricomycotina</taxon>
        <taxon>Agaricomycetes</taxon>
        <taxon>Agaricomycetidae</taxon>
        <taxon>Agaricales</taxon>
        <taxon>Marasmiineae</taxon>
        <taxon>Mycenaceae</taxon>
        <taxon>Favolaschia</taxon>
    </lineage>
</organism>
<comment type="caution">
    <text evidence="1">The sequence shown here is derived from an EMBL/GenBank/DDBJ whole genome shotgun (WGS) entry which is preliminary data.</text>
</comment>
<sequence length="267" mass="29409">MKTTLSDFTCQKQLLRRKCRAQLFGYFPSNMRALESANSENNVAGSFVGVLQGGEMMSPDSSLLFLRLLRGLRLALSWQTTSAVTPAVNQSQRVCLVIPHYYTSFVGLAPRHLKEETSRRPMLRASTDSFASGGKTSHCAGKYLEAPSHGPLAIREDHPELALDSTLASTDSEEPEQMILLFRDHGIREVVATEWMVHVRARTIHVCASTMARHTSPREYDVGVVADALGVESAPTFPRRPPPSVALLEIFVLEVDSRGGRKLSQGS</sequence>
<proteinExistence type="predicted"/>
<gene>
    <name evidence="1" type="ORF">R3P38DRAFT_2814432</name>
</gene>